<evidence type="ECO:0000313" key="13">
    <source>
        <dbReference type="EMBL" id="ONG37277.1"/>
    </source>
</evidence>
<dbReference type="EC" id="2.6.1.2" evidence="7"/>
<dbReference type="OrthoDB" id="9803354at2"/>
<evidence type="ECO:0000256" key="6">
    <source>
        <dbReference type="ARBA" id="ARBA00022898"/>
    </source>
</evidence>
<sequence length="477" mass="53883">MSQKKSVIFKKLLPVIKQYQDEGYTHEKIVELLKTSHELDLVTVKTFKSYLYRYASKDQIVNPVMSTSSSMPNNRRAIKKSAKLDNVCYDIRGPILRAAVEMEEQGHKIIKLNIGNPAPFGFEAPQEIINDVAINLPNAIGYSDSKGIFQARKAVFQYYQQKGLFNVDVNDIYIGNGVSELIVMAMQGLLDNGDEMLVPMPDYPLWTAAVNLSGGQAIHYKCDEQNGWYPDIADIESKITANTRGIVVINPNNPTGAVYPRHILEQIVQIARKHDLIIFADEIYDKIIYDDIEHIPLCTLASDVLCMTFNGLSKSYRIAGFRSGWMMVSGDKSRAKDYIEGLDMLACMRLCANVQAQYAIQTALGGYQTINDLVKPGGRLYEQRNIAWEMLNEIPGVSCVKPQGALYCFPRLDPAIYPIEDDEEFMLNFLRAEKVLLVQGTGFNWPTPDHFRVVFLPAEGELREAIKRLDRYLASLR</sequence>
<evidence type="ECO:0000256" key="9">
    <source>
        <dbReference type="ARBA" id="ARBA00057611"/>
    </source>
</evidence>
<comment type="pathway">
    <text evidence="10">Amino-acid biosynthesis; L-alanine biosynthesis.</text>
</comment>
<dbReference type="InterPro" id="IPR015422">
    <property type="entry name" value="PyrdxlP-dep_Trfase_small"/>
</dbReference>
<comment type="function">
    <text evidence="9">Involved in the biosynthesis of alanine. Catalyzes the transamination of pyruvate by glutamate, leading to the formation of L-alanine and 2-oxoglutarate. Is also able to catalyze the reverse reaction.</text>
</comment>
<dbReference type="EMBL" id="MLCN01000058">
    <property type="protein sequence ID" value="ONG37277.1"/>
    <property type="molecule type" value="Genomic_DNA"/>
</dbReference>
<keyword evidence="14" id="KW-1185">Reference proteome</keyword>
<dbReference type="Pfam" id="PF00155">
    <property type="entry name" value="Aminotran_1_2"/>
    <property type="match status" value="1"/>
</dbReference>
<gene>
    <name evidence="13" type="ORF">BKE30_14865</name>
</gene>
<dbReference type="InterPro" id="IPR004839">
    <property type="entry name" value="Aminotransferase_I/II_large"/>
</dbReference>
<dbReference type="PANTHER" id="PTHR43488">
    <property type="entry name" value="GLUTAMATE-PYRUVATE AMINOTRANSFERASE ALAA"/>
    <property type="match status" value="1"/>
</dbReference>
<keyword evidence="6" id="KW-0663">Pyridoxal phosphate</keyword>
<dbReference type="GO" id="GO:0004021">
    <property type="term" value="F:L-alanine:2-oxoglutarate aminotransferase activity"/>
    <property type="evidence" value="ECO:0007669"/>
    <property type="project" value="UniProtKB-EC"/>
</dbReference>
<dbReference type="FunFam" id="3.40.640.10:FF:000019">
    <property type="entry name" value="Pyridoxal phosphate-dependent aminotransferase"/>
    <property type="match status" value="1"/>
</dbReference>
<dbReference type="STRING" id="1907941.BKE30_14865"/>
<evidence type="ECO:0000256" key="4">
    <source>
        <dbReference type="ARBA" id="ARBA00022576"/>
    </source>
</evidence>
<evidence type="ECO:0000256" key="10">
    <source>
        <dbReference type="ARBA" id="ARBA00060661"/>
    </source>
</evidence>
<evidence type="ECO:0000256" key="3">
    <source>
        <dbReference type="ARBA" id="ARBA00011738"/>
    </source>
</evidence>
<comment type="caution">
    <text evidence="13">The sequence shown here is derived from an EMBL/GenBank/DDBJ whole genome shotgun (WGS) entry which is preliminary data.</text>
</comment>
<dbReference type="InterPro" id="IPR015424">
    <property type="entry name" value="PyrdxlP-dep_Trfase"/>
</dbReference>
<dbReference type="GO" id="GO:0030170">
    <property type="term" value="F:pyridoxal phosphate binding"/>
    <property type="evidence" value="ECO:0007669"/>
    <property type="project" value="InterPro"/>
</dbReference>
<keyword evidence="5 13" id="KW-0808">Transferase</keyword>
<dbReference type="InterPro" id="IPR051926">
    <property type="entry name" value="Ala_Aminotransferase"/>
</dbReference>
<dbReference type="InterPro" id="IPR015421">
    <property type="entry name" value="PyrdxlP-dep_Trfase_major"/>
</dbReference>
<evidence type="ECO:0000256" key="5">
    <source>
        <dbReference type="ARBA" id="ARBA00022679"/>
    </source>
</evidence>
<comment type="catalytic activity">
    <reaction evidence="8">
        <text>L-alanine + 2-oxoglutarate = pyruvate + L-glutamate</text>
        <dbReference type="Rhea" id="RHEA:19453"/>
        <dbReference type="ChEBI" id="CHEBI:15361"/>
        <dbReference type="ChEBI" id="CHEBI:16810"/>
        <dbReference type="ChEBI" id="CHEBI:29985"/>
        <dbReference type="ChEBI" id="CHEBI:57972"/>
        <dbReference type="EC" id="2.6.1.2"/>
    </reaction>
    <physiologicalReaction direction="right-to-left" evidence="8">
        <dbReference type="Rhea" id="RHEA:19455"/>
    </physiologicalReaction>
</comment>
<dbReference type="AlphaFoldDB" id="A0A1S8CR07"/>
<dbReference type="PANTHER" id="PTHR43488:SF2">
    <property type="entry name" value="GLUTAMATE-PYRUVATE AMINOTRANSFERASE ALAA"/>
    <property type="match status" value="1"/>
</dbReference>
<comment type="subunit">
    <text evidence="3">Homodimer.</text>
</comment>
<organism evidence="13 14">
    <name type="scientific">Alkanindiges hydrocarboniclasticus</name>
    <dbReference type="NCBI Taxonomy" id="1907941"/>
    <lineage>
        <taxon>Bacteria</taxon>
        <taxon>Pseudomonadati</taxon>
        <taxon>Pseudomonadota</taxon>
        <taxon>Gammaproteobacteria</taxon>
        <taxon>Moraxellales</taxon>
        <taxon>Moraxellaceae</taxon>
        <taxon>Alkanindiges</taxon>
    </lineage>
</organism>
<proteinExistence type="inferred from homology"/>
<evidence type="ECO:0000256" key="1">
    <source>
        <dbReference type="ARBA" id="ARBA00001933"/>
    </source>
</evidence>
<dbReference type="CDD" id="cd00609">
    <property type="entry name" value="AAT_like"/>
    <property type="match status" value="1"/>
</dbReference>
<dbReference type="SUPFAM" id="SSF53383">
    <property type="entry name" value="PLP-dependent transferases"/>
    <property type="match status" value="1"/>
</dbReference>
<evidence type="ECO:0000313" key="14">
    <source>
        <dbReference type="Proteomes" id="UP000192132"/>
    </source>
</evidence>
<evidence type="ECO:0000256" key="11">
    <source>
        <dbReference type="ARBA" id="ARBA00070476"/>
    </source>
</evidence>
<dbReference type="RefSeq" id="WP_076879371.1">
    <property type="nucleotide sequence ID" value="NZ_MLCN01000058.1"/>
</dbReference>
<reference evidence="13 14" key="1">
    <citation type="submission" date="2016-10" db="EMBL/GenBank/DDBJ databases">
        <title>Draft Genome sequence of Alkanindiges sp. strain H1.</title>
        <authorList>
            <person name="Subhash Y."/>
            <person name="Lee S."/>
        </authorList>
    </citation>
    <scope>NUCLEOTIDE SEQUENCE [LARGE SCALE GENOMIC DNA]</scope>
    <source>
        <strain evidence="13 14">H1</strain>
    </source>
</reference>
<dbReference type="Gene3D" id="3.90.1150.10">
    <property type="entry name" value="Aspartate Aminotransferase, domain 1"/>
    <property type="match status" value="1"/>
</dbReference>
<evidence type="ECO:0000256" key="2">
    <source>
        <dbReference type="ARBA" id="ARBA00007441"/>
    </source>
</evidence>
<feature type="domain" description="Aminotransferase class I/classII large" evidence="12">
    <location>
        <begin position="108"/>
        <end position="469"/>
    </location>
</feature>
<accession>A0A1S8CR07</accession>
<dbReference type="Gene3D" id="3.40.640.10">
    <property type="entry name" value="Type I PLP-dependent aspartate aminotransferase-like (Major domain)"/>
    <property type="match status" value="1"/>
</dbReference>
<comment type="cofactor">
    <cofactor evidence="1">
        <name>pyridoxal 5'-phosphate</name>
        <dbReference type="ChEBI" id="CHEBI:597326"/>
    </cofactor>
</comment>
<keyword evidence="4 13" id="KW-0032">Aminotransferase</keyword>
<comment type="similarity">
    <text evidence="2">Belongs to the class-I pyridoxal-phosphate-dependent aminotransferase family.</text>
</comment>
<evidence type="ECO:0000256" key="8">
    <source>
        <dbReference type="ARBA" id="ARBA00051882"/>
    </source>
</evidence>
<dbReference type="Proteomes" id="UP000192132">
    <property type="component" value="Unassembled WGS sequence"/>
</dbReference>
<name>A0A1S8CR07_9GAMM</name>
<evidence type="ECO:0000256" key="7">
    <source>
        <dbReference type="ARBA" id="ARBA00026106"/>
    </source>
</evidence>
<protein>
    <recommendedName>
        <fullName evidence="11">Glutamate-pyruvate aminotransferase AlaA</fullName>
        <ecNumber evidence="7">2.6.1.2</ecNumber>
    </recommendedName>
</protein>
<evidence type="ECO:0000259" key="12">
    <source>
        <dbReference type="Pfam" id="PF00155"/>
    </source>
</evidence>